<dbReference type="InterPro" id="IPR004358">
    <property type="entry name" value="Sig_transdc_His_kin-like_C"/>
</dbReference>
<dbReference type="SMART" id="SM01231">
    <property type="entry name" value="H-kinase_dim"/>
    <property type="match status" value="1"/>
</dbReference>
<dbReference type="SMART" id="SM00073">
    <property type="entry name" value="HPT"/>
    <property type="match status" value="1"/>
</dbReference>
<dbReference type="InterPro" id="IPR011006">
    <property type="entry name" value="CheY-like_superfamily"/>
</dbReference>
<keyword evidence="5 13" id="KW-0418">Kinase</keyword>
<evidence type="ECO:0000256" key="7">
    <source>
        <dbReference type="PROSITE-ProRule" id="PRU00169"/>
    </source>
</evidence>
<keyword evidence="4" id="KW-0808">Transferase</keyword>
<dbReference type="InterPro" id="IPR036641">
    <property type="entry name" value="HPT_dom_sf"/>
</dbReference>
<name>A0ABM7WXR3_9BACT</name>
<feature type="domain" description="HPt" evidence="12">
    <location>
        <begin position="4"/>
        <end position="107"/>
    </location>
</feature>
<protein>
    <recommendedName>
        <fullName evidence="2">histidine kinase</fullName>
        <ecNumber evidence="2">2.7.13.3</ecNumber>
    </recommendedName>
</protein>
<dbReference type="Pfam" id="PF01627">
    <property type="entry name" value="Hpt"/>
    <property type="match status" value="1"/>
</dbReference>
<dbReference type="Proteomes" id="UP001162891">
    <property type="component" value="Chromosome"/>
</dbReference>
<evidence type="ECO:0000256" key="4">
    <source>
        <dbReference type="ARBA" id="ARBA00022679"/>
    </source>
</evidence>
<dbReference type="InterPro" id="IPR008207">
    <property type="entry name" value="Sig_transdc_His_kin_Hpt_dom"/>
</dbReference>
<dbReference type="PROSITE" id="PS50110">
    <property type="entry name" value="RESPONSE_REGULATORY"/>
    <property type="match status" value="1"/>
</dbReference>
<keyword evidence="14" id="KW-1185">Reference proteome</keyword>
<dbReference type="PANTHER" id="PTHR43395:SF1">
    <property type="entry name" value="CHEMOTAXIS PROTEIN CHEA"/>
    <property type="match status" value="1"/>
</dbReference>
<dbReference type="Gene3D" id="2.30.30.40">
    <property type="entry name" value="SH3 Domains"/>
    <property type="match status" value="1"/>
</dbReference>
<evidence type="ECO:0000256" key="1">
    <source>
        <dbReference type="ARBA" id="ARBA00000085"/>
    </source>
</evidence>
<evidence type="ECO:0000313" key="14">
    <source>
        <dbReference type="Proteomes" id="UP001162891"/>
    </source>
</evidence>
<dbReference type="PANTHER" id="PTHR43395">
    <property type="entry name" value="SENSOR HISTIDINE KINASE CHEA"/>
    <property type="match status" value="1"/>
</dbReference>
<evidence type="ECO:0000259" key="12">
    <source>
        <dbReference type="PROSITE" id="PS50894"/>
    </source>
</evidence>
<evidence type="ECO:0000256" key="6">
    <source>
        <dbReference type="PROSITE-ProRule" id="PRU00110"/>
    </source>
</evidence>
<dbReference type="InterPro" id="IPR005467">
    <property type="entry name" value="His_kinase_dom"/>
</dbReference>
<dbReference type="SUPFAM" id="SSF47226">
    <property type="entry name" value="Histidine-containing phosphotransfer domain, HPT domain"/>
    <property type="match status" value="1"/>
</dbReference>
<dbReference type="Gene3D" id="1.20.120.160">
    <property type="entry name" value="HPT domain"/>
    <property type="match status" value="1"/>
</dbReference>
<sequence length="749" mass="79413">MGISEEIRQKLLPRFRETTADRVEKISGALLEVERGAATKDVREELARELHTLKGEARMMGFVGISSVVHAAEELLKGVPEEGPSAGDAVDALLKACDAIVPMLDAPVDGGDAARILAERLRALVGGAPAPAAPPAEKPAAAAPAPAPRPEQPTQTSAGLKAVAPAGHHDEAPKAELRGDRPAASIRVDVDRLDEIAALAGDVLVEGARAIRRSRDLNGLFARWARLSDRVIALAERVRDPRNARLVEQIEGDVHLLRSDTFRFARHQTEAASTSHAQFGVLAERIGAARLIPLSGVLAGFPRAVRDMAKEQGKEVECVVKGAETGVDKAILLSLNDPLVHLVRNCVDHGIEAPADRLGAGKPRAGRVVISARTDGDLLAVTVEDDGRGVSPIAVRAAALRKGIIGEQQAASLSARAALDLIFMPGFSTREQAGETSGRGVGLDVVRKRVTSLGGSVTVESEPGKGAKFTLRMPQSLSLMKVLLVRIDDDVYGIPAVDVDSVGRLDPKEITEVAGIRAVRYRGRLMPVVALGPLLSLNGGPRSQRPMVAYVSHGSEGAAVVVDGLFGEREVAVKAPGQFLKGMRFVTGAAALEDGRVALLLSTPDIVAAARRLASPAVSRGRDRRRLRILLVDDSAIAREAEAALLRSLGHEVDEAVDGEDGWQKLQSGQYHLLVSDVQMPVLDGIDLTRRVKSTPRFVKLPIVIMSSLSAPEERRRGVDAGADAYMVKGELEAENLAGTLERLCGVGG</sequence>
<dbReference type="Pfam" id="PF00072">
    <property type="entry name" value="Response_reg"/>
    <property type="match status" value="1"/>
</dbReference>
<evidence type="ECO:0000256" key="8">
    <source>
        <dbReference type="SAM" id="MobiDB-lite"/>
    </source>
</evidence>
<dbReference type="PROSITE" id="PS50851">
    <property type="entry name" value="CHEW"/>
    <property type="match status" value="1"/>
</dbReference>
<dbReference type="InterPro" id="IPR003594">
    <property type="entry name" value="HATPase_dom"/>
</dbReference>
<dbReference type="RefSeq" id="WP_248352625.1">
    <property type="nucleotide sequence ID" value="NZ_AP025591.1"/>
</dbReference>
<organism evidence="13 14">
    <name type="scientific">Anaeromyxobacter oryzae</name>
    <dbReference type="NCBI Taxonomy" id="2918170"/>
    <lineage>
        <taxon>Bacteria</taxon>
        <taxon>Pseudomonadati</taxon>
        <taxon>Myxococcota</taxon>
        <taxon>Myxococcia</taxon>
        <taxon>Myxococcales</taxon>
        <taxon>Cystobacterineae</taxon>
        <taxon>Anaeromyxobacteraceae</taxon>
        <taxon>Anaeromyxobacter</taxon>
    </lineage>
</organism>
<accession>A0ABM7WXR3</accession>
<dbReference type="SMART" id="SM00260">
    <property type="entry name" value="CheW"/>
    <property type="match status" value="1"/>
</dbReference>
<reference evidence="14" key="1">
    <citation type="journal article" date="2022" name="Int. J. Syst. Evol. Microbiol.">
        <title>Anaeromyxobacter oryzae sp. nov., Anaeromyxobacter diazotrophicus sp. nov. and Anaeromyxobacter paludicola sp. nov., isolated from paddy soils.</title>
        <authorList>
            <person name="Itoh H."/>
            <person name="Xu Z."/>
            <person name="Mise K."/>
            <person name="Masuda Y."/>
            <person name="Ushijima N."/>
            <person name="Hayakawa C."/>
            <person name="Shiratori Y."/>
            <person name="Senoo K."/>
        </authorList>
    </citation>
    <scope>NUCLEOTIDE SEQUENCE [LARGE SCALE GENOMIC DNA]</scope>
    <source>
        <strain evidence="14">Red232</strain>
    </source>
</reference>
<dbReference type="InterPro" id="IPR036890">
    <property type="entry name" value="HATPase_C_sf"/>
</dbReference>
<evidence type="ECO:0000313" key="13">
    <source>
        <dbReference type="EMBL" id="BDG04262.1"/>
    </source>
</evidence>
<evidence type="ECO:0000259" key="9">
    <source>
        <dbReference type="PROSITE" id="PS50109"/>
    </source>
</evidence>
<feature type="domain" description="CheW-like" evidence="11">
    <location>
        <begin position="479"/>
        <end position="612"/>
    </location>
</feature>
<dbReference type="GO" id="GO:0016301">
    <property type="term" value="F:kinase activity"/>
    <property type="evidence" value="ECO:0007669"/>
    <property type="project" value="UniProtKB-KW"/>
</dbReference>
<dbReference type="EMBL" id="AP025591">
    <property type="protein sequence ID" value="BDG04262.1"/>
    <property type="molecule type" value="Genomic_DNA"/>
</dbReference>
<dbReference type="SMART" id="SM00448">
    <property type="entry name" value="REC"/>
    <property type="match status" value="1"/>
</dbReference>
<dbReference type="InterPro" id="IPR001789">
    <property type="entry name" value="Sig_transdc_resp-reg_receiver"/>
</dbReference>
<keyword evidence="3 7" id="KW-0597">Phosphoprotein</keyword>
<dbReference type="PROSITE" id="PS50894">
    <property type="entry name" value="HPT"/>
    <property type="match status" value="1"/>
</dbReference>
<dbReference type="InterPro" id="IPR036061">
    <property type="entry name" value="CheW-like_dom_sf"/>
</dbReference>
<dbReference type="PROSITE" id="PS50109">
    <property type="entry name" value="HIS_KIN"/>
    <property type="match status" value="1"/>
</dbReference>
<evidence type="ECO:0000259" key="10">
    <source>
        <dbReference type="PROSITE" id="PS50110"/>
    </source>
</evidence>
<dbReference type="SUPFAM" id="SSF52172">
    <property type="entry name" value="CheY-like"/>
    <property type="match status" value="1"/>
</dbReference>
<feature type="region of interest" description="Disordered" evidence="8">
    <location>
        <begin position="129"/>
        <end position="161"/>
    </location>
</feature>
<gene>
    <name evidence="13" type="ORF">AMOR_32580</name>
</gene>
<dbReference type="PRINTS" id="PR00344">
    <property type="entry name" value="BCTRLSENSOR"/>
</dbReference>
<dbReference type="InterPro" id="IPR004105">
    <property type="entry name" value="CheA-like_dim"/>
</dbReference>
<dbReference type="InterPro" id="IPR002545">
    <property type="entry name" value="CheW-lke_dom"/>
</dbReference>
<feature type="modified residue" description="Phosphohistidine" evidence="6">
    <location>
        <position position="51"/>
    </location>
</feature>
<dbReference type="CDD" id="cd00088">
    <property type="entry name" value="HPT"/>
    <property type="match status" value="1"/>
</dbReference>
<dbReference type="SUPFAM" id="SSF50341">
    <property type="entry name" value="CheW-like"/>
    <property type="match status" value="1"/>
</dbReference>
<dbReference type="EC" id="2.7.13.3" evidence="2"/>
<dbReference type="Gene3D" id="3.30.565.10">
    <property type="entry name" value="Histidine kinase-like ATPase, C-terminal domain"/>
    <property type="match status" value="1"/>
</dbReference>
<feature type="domain" description="Response regulatory" evidence="10">
    <location>
        <begin position="628"/>
        <end position="744"/>
    </location>
</feature>
<proteinExistence type="predicted"/>
<dbReference type="Pfam" id="PF02518">
    <property type="entry name" value="HATPase_c"/>
    <property type="match status" value="1"/>
</dbReference>
<evidence type="ECO:0000259" key="11">
    <source>
        <dbReference type="PROSITE" id="PS50851"/>
    </source>
</evidence>
<dbReference type="InterPro" id="IPR051315">
    <property type="entry name" value="Bact_Chemotaxis_CheA"/>
</dbReference>
<feature type="domain" description="Histidine kinase" evidence="9">
    <location>
        <begin position="233"/>
        <end position="477"/>
    </location>
</feature>
<evidence type="ECO:0000256" key="2">
    <source>
        <dbReference type="ARBA" id="ARBA00012438"/>
    </source>
</evidence>
<dbReference type="Pfam" id="PF01584">
    <property type="entry name" value="CheW"/>
    <property type="match status" value="1"/>
</dbReference>
<evidence type="ECO:0000256" key="5">
    <source>
        <dbReference type="ARBA" id="ARBA00022777"/>
    </source>
</evidence>
<dbReference type="SUPFAM" id="SSF55874">
    <property type="entry name" value="ATPase domain of HSP90 chaperone/DNA topoisomerase II/histidine kinase"/>
    <property type="match status" value="1"/>
</dbReference>
<comment type="catalytic activity">
    <reaction evidence="1">
        <text>ATP + protein L-histidine = ADP + protein N-phospho-L-histidine.</text>
        <dbReference type="EC" id="2.7.13.3"/>
    </reaction>
</comment>
<evidence type="ECO:0000256" key="3">
    <source>
        <dbReference type="ARBA" id="ARBA00022553"/>
    </source>
</evidence>
<dbReference type="Gene3D" id="3.40.50.2300">
    <property type="match status" value="1"/>
</dbReference>
<dbReference type="SMART" id="SM00387">
    <property type="entry name" value="HATPase_c"/>
    <property type="match status" value="1"/>
</dbReference>
<feature type="modified residue" description="4-aspartylphosphate" evidence="7">
    <location>
        <position position="677"/>
    </location>
</feature>